<dbReference type="RefSeq" id="WP_008839707.1">
    <property type="nucleotide sequence ID" value="NZ_AHAM01000273.1"/>
</dbReference>
<evidence type="ECO:0000313" key="3">
    <source>
        <dbReference type="Proteomes" id="UP000003250"/>
    </source>
</evidence>
<sequence length="80" mass="8366">MKKILAVVAVSLLVANCSATTQTTAVQIAGYPFKTEADCRRTKPIGMFDPKCDHPKLGYGGFSDPTIITQTGAPGGFGGF</sequence>
<accession>H0I100</accession>
<organism evidence="2 3">
    <name type="scientific">Mesorhizobium alhagi CCNWXJ12-2</name>
    <dbReference type="NCBI Taxonomy" id="1107882"/>
    <lineage>
        <taxon>Bacteria</taxon>
        <taxon>Pseudomonadati</taxon>
        <taxon>Pseudomonadota</taxon>
        <taxon>Alphaproteobacteria</taxon>
        <taxon>Hyphomicrobiales</taxon>
        <taxon>Phyllobacteriaceae</taxon>
        <taxon>Allomesorhizobium</taxon>
    </lineage>
</organism>
<dbReference type="Proteomes" id="UP000003250">
    <property type="component" value="Unassembled WGS sequence"/>
</dbReference>
<evidence type="ECO:0008006" key="4">
    <source>
        <dbReference type="Google" id="ProtNLM"/>
    </source>
</evidence>
<name>H0I100_9HYPH</name>
<evidence type="ECO:0000313" key="2">
    <source>
        <dbReference type="EMBL" id="EHK53362.1"/>
    </source>
</evidence>
<dbReference type="EMBL" id="AHAM01000273">
    <property type="protein sequence ID" value="EHK53362.1"/>
    <property type="molecule type" value="Genomic_DNA"/>
</dbReference>
<keyword evidence="1" id="KW-0732">Signal</keyword>
<reference evidence="2 3" key="1">
    <citation type="journal article" date="2012" name="J. Bacteriol.">
        <title>Draft Genome Sequence of Mesorhizobium alhagi CCNWXJ12-2T, a Novel Salt-Resistant Species Isolated from the Desert of Northwestern China.</title>
        <authorList>
            <person name="Zhou M."/>
            <person name="Chen W."/>
            <person name="Chen H."/>
            <person name="Wei G."/>
        </authorList>
    </citation>
    <scope>NUCLEOTIDE SEQUENCE [LARGE SCALE GENOMIC DNA]</scope>
    <source>
        <strain evidence="2 3">CCNWXJ12-2</strain>
    </source>
</reference>
<evidence type="ECO:0000256" key="1">
    <source>
        <dbReference type="SAM" id="SignalP"/>
    </source>
</evidence>
<feature type="signal peptide" evidence="1">
    <location>
        <begin position="1"/>
        <end position="19"/>
    </location>
</feature>
<gene>
    <name evidence="2" type="ORF">MAXJ12_30687</name>
</gene>
<dbReference type="PATRIC" id="fig|1107882.3.peg.5933"/>
<feature type="chain" id="PRO_5003534892" description="Lipoprotein" evidence="1">
    <location>
        <begin position="20"/>
        <end position="80"/>
    </location>
</feature>
<protein>
    <recommendedName>
        <fullName evidence="4">Lipoprotein</fullName>
    </recommendedName>
</protein>
<keyword evidence="3" id="KW-1185">Reference proteome</keyword>
<proteinExistence type="predicted"/>
<dbReference type="AlphaFoldDB" id="H0I100"/>
<dbReference type="OrthoDB" id="8103844at2"/>